<organism evidence="1 2">
    <name type="scientific">Corynebacterium nuruki</name>
    <dbReference type="NCBI Taxonomy" id="1032851"/>
    <lineage>
        <taxon>Bacteria</taxon>
        <taxon>Bacillati</taxon>
        <taxon>Actinomycetota</taxon>
        <taxon>Actinomycetes</taxon>
        <taxon>Mycobacteriales</taxon>
        <taxon>Corynebacteriaceae</taxon>
        <taxon>Corynebacterium</taxon>
    </lineage>
</organism>
<reference evidence="1 2" key="1">
    <citation type="journal article" date="2018" name="Nat. Biotechnol.">
        <title>A standardized bacterial taxonomy based on genome phylogeny substantially revises the tree of life.</title>
        <authorList>
            <person name="Parks D.H."/>
            <person name="Chuvochina M."/>
            <person name="Waite D.W."/>
            <person name="Rinke C."/>
            <person name="Skarshewski A."/>
            <person name="Chaumeil P.A."/>
            <person name="Hugenholtz P."/>
        </authorList>
    </citation>
    <scope>NUCLEOTIDE SEQUENCE [LARGE SCALE GENOMIC DNA]</scope>
    <source>
        <strain evidence="1">UBA11247</strain>
    </source>
</reference>
<dbReference type="EMBL" id="DQID01000230">
    <property type="protein sequence ID" value="HCT14878.1"/>
    <property type="molecule type" value="Genomic_DNA"/>
</dbReference>
<sequence length="73" mass="8123">MDDYRTEDQKVAAVAASMTMAGQPLSKETEQEGRRILRGEISADQSALELLEKRGYGDTPRARELRRRIAASA</sequence>
<comment type="caution">
    <text evidence="1">The sequence shown here is derived from an EMBL/GenBank/DDBJ whole genome shotgun (WGS) entry which is preliminary data.</text>
</comment>
<dbReference type="STRING" id="863239.GCA_000213935_02810"/>
<dbReference type="AlphaFoldDB" id="A0A3D4T030"/>
<evidence type="ECO:0000313" key="2">
    <source>
        <dbReference type="Proteomes" id="UP000261739"/>
    </source>
</evidence>
<accession>A0A3D4T030</accession>
<name>A0A3D4T030_9CORY</name>
<dbReference type="Proteomes" id="UP000261739">
    <property type="component" value="Unassembled WGS sequence"/>
</dbReference>
<gene>
    <name evidence="1" type="ORF">DIW82_08870</name>
</gene>
<proteinExistence type="predicted"/>
<evidence type="ECO:0000313" key="1">
    <source>
        <dbReference type="EMBL" id="HCT14878.1"/>
    </source>
</evidence>
<protein>
    <submittedName>
        <fullName evidence="1">Uncharacterized protein</fullName>
    </submittedName>
</protein>